<organism evidence="1 2">
    <name type="scientific">Dendrobium chrysotoxum</name>
    <name type="common">Orchid</name>
    <dbReference type="NCBI Taxonomy" id="161865"/>
    <lineage>
        <taxon>Eukaryota</taxon>
        <taxon>Viridiplantae</taxon>
        <taxon>Streptophyta</taxon>
        <taxon>Embryophyta</taxon>
        <taxon>Tracheophyta</taxon>
        <taxon>Spermatophyta</taxon>
        <taxon>Magnoliopsida</taxon>
        <taxon>Liliopsida</taxon>
        <taxon>Asparagales</taxon>
        <taxon>Orchidaceae</taxon>
        <taxon>Epidendroideae</taxon>
        <taxon>Malaxideae</taxon>
        <taxon>Dendrobiinae</taxon>
        <taxon>Dendrobium</taxon>
    </lineage>
</organism>
<evidence type="ECO:0000313" key="2">
    <source>
        <dbReference type="Proteomes" id="UP000775213"/>
    </source>
</evidence>
<sequence>MYLCNCDWFDSVQNRGTRVHLLYGIIEAKQGRICKMASGDEPYQGLIKNIFDRYKNVTSSSSSRSIRIKGTSSSQLATQSYLACFYLLLKPVTRSFTH</sequence>
<evidence type="ECO:0000313" key="1">
    <source>
        <dbReference type="EMBL" id="KAH0461414.1"/>
    </source>
</evidence>
<name>A0AAV7GI22_DENCH</name>
<reference evidence="1 2" key="1">
    <citation type="journal article" date="2021" name="Hortic Res">
        <title>Chromosome-scale assembly of the Dendrobium chrysotoxum genome enhances the understanding of orchid evolution.</title>
        <authorList>
            <person name="Zhang Y."/>
            <person name="Zhang G.Q."/>
            <person name="Zhang D."/>
            <person name="Liu X.D."/>
            <person name="Xu X.Y."/>
            <person name="Sun W.H."/>
            <person name="Yu X."/>
            <person name="Zhu X."/>
            <person name="Wang Z.W."/>
            <person name="Zhao X."/>
            <person name="Zhong W.Y."/>
            <person name="Chen H."/>
            <person name="Yin W.L."/>
            <person name="Huang T."/>
            <person name="Niu S.C."/>
            <person name="Liu Z.J."/>
        </authorList>
    </citation>
    <scope>NUCLEOTIDE SEQUENCE [LARGE SCALE GENOMIC DNA]</scope>
    <source>
        <strain evidence="1">Lindl</strain>
    </source>
</reference>
<dbReference type="AlphaFoldDB" id="A0AAV7GI22"/>
<evidence type="ECO:0008006" key="3">
    <source>
        <dbReference type="Google" id="ProtNLM"/>
    </source>
</evidence>
<accession>A0AAV7GI22</accession>
<gene>
    <name evidence="1" type="ORF">IEQ34_008989</name>
</gene>
<comment type="caution">
    <text evidence="1">The sequence shown here is derived from an EMBL/GenBank/DDBJ whole genome shotgun (WGS) entry which is preliminary data.</text>
</comment>
<keyword evidence="2" id="KW-1185">Reference proteome</keyword>
<proteinExistence type="predicted"/>
<protein>
    <recommendedName>
        <fullName evidence="3">LAGLIDADG homing endonuclease</fullName>
    </recommendedName>
</protein>
<dbReference type="Proteomes" id="UP000775213">
    <property type="component" value="Unassembled WGS sequence"/>
</dbReference>
<dbReference type="EMBL" id="JAGFBR010000009">
    <property type="protein sequence ID" value="KAH0461414.1"/>
    <property type="molecule type" value="Genomic_DNA"/>
</dbReference>